<dbReference type="KEGG" id="sus:Acid_4384"/>
<evidence type="ECO:0008006" key="3">
    <source>
        <dbReference type="Google" id="ProtNLM"/>
    </source>
</evidence>
<dbReference type="Gene3D" id="2.60.40.420">
    <property type="entry name" value="Cupredoxins - blue copper proteins"/>
    <property type="match status" value="1"/>
</dbReference>
<dbReference type="AlphaFoldDB" id="Q01YC0"/>
<dbReference type="Gene3D" id="2.60.40.1120">
    <property type="entry name" value="Carboxypeptidase-like, regulatory domain"/>
    <property type="match status" value="1"/>
</dbReference>
<dbReference type="InParanoid" id="Q01YC0"/>
<feature type="region of interest" description="Disordered" evidence="1">
    <location>
        <begin position="22"/>
        <end position="56"/>
    </location>
</feature>
<dbReference type="SUPFAM" id="SSF117074">
    <property type="entry name" value="Hypothetical protein PA1324"/>
    <property type="match status" value="1"/>
</dbReference>
<dbReference type="Pfam" id="PF13620">
    <property type="entry name" value="CarboxypepD_reg"/>
    <property type="match status" value="1"/>
</dbReference>
<feature type="compositionally biased region" description="Low complexity" evidence="1">
    <location>
        <begin position="30"/>
        <end position="48"/>
    </location>
</feature>
<protein>
    <recommendedName>
        <fullName evidence="3">Rhamnogalacturonan lyase domain-containing protein</fullName>
    </recommendedName>
</protein>
<name>Q01YC0_SOLUE</name>
<dbReference type="OrthoDB" id="9772097at2"/>
<gene>
    <name evidence="2" type="ordered locus">Acid_4384</name>
</gene>
<organism evidence="2">
    <name type="scientific">Solibacter usitatus (strain Ellin6076)</name>
    <dbReference type="NCBI Taxonomy" id="234267"/>
    <lineage>
        <taxon>Bacteria</taxon>
        <taxon>Pseudomonadati</taxon>
        <taxon>Acidobacteriota</taxon>
        <taxon>Terriglobia</taxon>
        <taxon>Bryobacterales</taxon>
        <taxon>Solibacteraceae</taxon>
        <taxon>Candidatus Solibacter</taxon>
    </lineage>
</organism>
<dbReference type="eggNOG" id="COG3794">
    <property type="taxonomic scope" value="Bacteria"/>
</dbReference>
<accession>Q01YC0</accession>
<dbReference type="InterPro" id="IPR008972">
    <property type="entry name" value="Cupredoxin"/>
</dbReference>
<dbReference type="STRING" id="234267.Acid_4384"/>
<dbReference type="EMBL" id="CP000473">
    <property type="protein sequence ID" value="ABJ85345.1"/>
    <property type="molecule type" value="Genomic_DNA"/>
</dbReference>
<evidence type="ECO:0000313" key="2">
    <source>
        <dbReference type="EMBL" id="ABJ85345.1"/>
    </source>
</evidence>
<reference evidence="2" key="1">
    <citation type="submission" date="2006-10" db="EMBL/GenBank/DDBJ databases">
        <title>Complete sequence of Solibacter usitatus Ellin6076.</title>
        <authorList>
            <consortium name="US DOE Joint Genome Institute"/>
            <person name="Copeland A."/>
            <person name="Lucas S."/>
            <person name="Lapidus A."/>
            <person name="Barry K."/>
            <person name="Detter J.C."/>
            <person name="Glavina del Rio T."/>
            <person name="Hammon N."/>
            <person name="Israni S."/>
            <person name="Dalin E."/>
            <person name="Tice H."/>
            <person name="Pitluck S."/>
            <person name="Thompson L.S."/>
            <person name="Brettin T."/>
            <person name="Bruce D."/>
            <person name="Han C."/>
            <person name="Tapia R."/>
            <person name="Gilna P."/>
            <person name="Schmutz J."/>
            <person name="Larimer F."/>
            <person name="Land M."/>
            <person name="Hauser L."/>
            <person name="Kyrpides N."/>
            <person name="Mikhailova N."/>
            <person name="Janssen P.H."/>
            <person name="Kuske C.R."/>
            <person name="Richardson P."/>
        </authorList>
    </citation>
    <scope>NUCLEOTIDE SEQUENCE</scope>
    <source>
        <strain evidence="2">Ellin6076</strain>
    </source>
</reference>
<proteinExistence type="predicted"/>
<evidence type="ECO:0000256" key="1">
    <source>
        <dbReference type="SAM" id="MobiDB-lite"/>
    </source>
</evidence>
<dbReference type="HOGENOM" id="CLU_077411_1_0_0"/>
<sequence precursor="true">MTKIWMGAVLIGSLTLAGCGSDKPAETAKTEATAPAAAGGAAATPDEANGGTVTGKVAFGGEKPKMATLDMSANPACERAHKGSPQKSEEVVVNDNGTLKYVFVWVKSGLPDGKQWAVTPTAVTLDQSGCMYKPHMIGVMTGQNIEVKNDDPTNHNIHPMPTVNPDWNESQSPGQAPMMKTFARQEVMIPVKCNVHPWMRSYIGVVGHPFFAVTGDDGTFTIKGLPPGTYVIQTWHEKYGPMEQTVTVGAKESKTVDFSYKG</sequence>
<dbReference type="PROSITE" id="PS51257">
    <property type="entry name" value="PROKAR_LIPOPROTEIN"/>
    <property type="match status" value="1"/>
</dbReference>